<accession>Q3ST73</accession>
<dbReference type="EMBL" id="CP000115">
    <property type="protein sequence ID" value="ABA04518.1"/>
    <property type="molecule type" value="Genomic_DNA"/>
</dbReference>
<feature type="compositionally biased region" description="Basic and acidic residues" evidence="1">
    <location>
        <begin position="236"/>
        <end position="248"/>
    </location>
</feature>
<dbReference type="AlphaFoldDB" id="Q3ST73"/>
<dbReference type="STRING" id="323098.Nwi_1257"/>
<organism evidence="2 3">
    <name type="scientific">Nitrobacter winogradskyi (strain ATCC 25391 / DSM 10237 / CIP 104748 / NCIMB 11846 / Nb-255)</name>
    <dbReference type="NCBI Taxonomy" id="323098"/>
    <lineage>
        <taxon>Bacteria</taxon>
        <taxon>Pseudomonadati</taxon>
        <taxon>Pseudomonadota</taxon>
        <taxon>Alphaproteobacteria</taxon>
        <taxon>Hyphomicrobiales</taxon>
        <taxon>Nitrobacteraceae</taxon>
        <taxon>Nitrobacter</taxon>
    </lineage>
</organism>
<feature type="compositionally biased region" description="Basic and acidic residues" evidence="1">
    <location>
        <begin position="278"/>
        <end position="289"/>
    </location>
</feature>
<reference evidence="2 3" key="1">
    <citation type="journal article" date="2006" name="Appl. Environ. Microbiol.">
        <title>Genome sequence of the chemolithoautotrophic nitrite-oxidizing bacterium Nitrobacter winogradskyi Nb-255.</title>
        <authorList>
            <person name="Starkenburg S.R."/>
            <person name="Chain P.S."/>
            <person name="Sayavedra-Soto L.A."/>
            <person name="Hauser L."/>
            <person name="Land M.L."/>
            <person name="Larimer F.W."/>
            <person name="Malfatti S.A."/>
            <person name="Klotz M.G."/>
            <person name="Bottomley P.J."/>
            <person name="Arp D.J."/>
            <person name="Hickey W.J."/>
        </authorList>
    </citation>
    <scope>NUCLEOTIDE SEQUENCE [LARGE SCALE GENOMIC DNA]</scope>
    <source>
        <strain evidence="3">ATCC 25391 / DSM 10237 / CIP 104748 / NCIMB 11846 / Nb-255</strain>
    </source>
</reference>
<evidence type="ECO:0000256" key="1">
    <source>
        <dbReference type="SAM" id="MobiDB-lite"/>
    </source>
</evidence>
<evidence type="ECO:0000313" key="2">
    <source>
        <dbReference type="EMBL" id="ABA04518.1"/>
    </source>
</evidence>
<feature type="region of interest" description="Disordered" evidence="1">
    <location>
        <begin position="233"/>
        <end position="298"/>
    </location>
</feature>
<dbReference type="HOGENOM" id="CLU_081277_0_0_5"/>
<proteinExistence type="predicted"/>
<sequence length="298" mass="32729">MAQPQCGALATRPLPRLRWTRLRARRPAAVRHGPDRSCLAAFALLGRLARWPEGGSDRRPFSLWNLDEDIAMSTRKPATHAPKTVLADDPDDRKGRLKTIGGSQSDHWNNTLANQAVQALWVKNSDDQERDRQLSATVAGLTGIGPKDELEGMMAVQLVAAHNAAMECYRRAMIGEQTFEGRRENLNQANKLSRTWATLLDALNKHRGKGQQKVTVEHVHVHAGGQAVVGTIERPGGGDRTETEEQPHAKQIAGQIAHAPEPTLPCPDAGRDAVPVARDGERTLPDARRQGARRGQRQ</sequence>
<dbReference type="KEGG" id="nwi:Nwi_1257"/>
<dbReference type="Proteomes" id="UP000002531">
    <property type="component" value="Chromosome"/>
</dbReference>
<keyword evidence="3" id="KW-1185">Reference proteome</keyword>
<name>Q3ST73_NITWN</name>
<protein>
    <submittedName>
        <fullName evidence="2">Uncharacterized protein</fullName>
    </submittedName>
</protein>
<evidence type="ECO:0000313" key="3">
    <source>
        <dbReference type="Proteomes" id="UP000002531"/>
    </source>
</evidence>
<dbReference type="eggNOG" id="ENOG50335XC">
    <property type="taxonomic scope" value="Bacteria"/>
</dbReference>
<gene>
    <name evidence="2" type="ordered locus">Nwi_1257</name>
</gene>